<keyword evidence="4" id="KW-0862">Zinc</keyword>
<evidence type="ECO:0000256" key="6">
    <source>
        <dbReference type="SAM" id="MobiDB-lite"/>
    </source>
</evidence>
<dbReference type="GO" id="GO:0005525">
    <property type="term" value="F:GTP binding"/>
    <property type="evidence" value="ECO:0007669"/>
    <property type="project" value="UniProtKB-KW"/>
</dbReference>
<accession>A0A7E4V7G1</accession>
<evidence type="ECO:0000256" key="1">
    <source>
        <dbReference type="ARBA" id="ARBA00022723"/>
    </source>
</evidence>
<dbReference type="InterPro" id="IPR020849">
    <property type="entry name" value="Small_GTPase_Ras-type"/>
</dbReference>
<dbReference type="PANTHER" id="PTHR24070">
    <property type="entry name" value="RAS, DI-RAS, AND RHEB FAMILY MEMBERS OF SMALL GTPASE SUPERFAMILY"/>
    <property type="match status" value="1"/>
</dbReference>
<dbReference type="SMART" id="SM00173">
    <property type="entry name" value="RAS"/>
    <property type="match status" value="1"/>
</dbReference>
<dbReference type="Pfam" id="PF00097">
    <property type="entry name" value="zf-C3HC4"/>
    <property type="match status" value="1"/>
</dbReference>
<evidence type="ECO:0000256" key="3">
    <source>
        <dbReference type="ARBA" id="ARBA00022771"/>
    </source>
</evidence>
<dbReference type="SUPFAM" id="SSF57850">
    <property type="entry name" value="RING/U-box"/>
    <property type="match status" value="1"/>
</dbReference>
<dbReference type="InterPro" id="IPR001806">
    <property type="entry name" value="Small_GTPase"/>
</dbReference>
<dbReference type="InterPro" id="IPR013083">
    <property type="entry name" value="Znf_RING/FYVE/PHD"/>
</dbReference>
<dbReference type="GO" id="GO:0008270">
    <property type="term" value="F:zinc ion binding"/>
    <property type="evidence" value="ECO:0007669"/>
    <property type="project" value="UniProtKB-KW"/>
</dbReference>
<evidence type="ECO:0000256" key="2">
    <source>
        <dbReference type="ARBA" id="ARBA00022741"/>
    </source>
</evidence>
<evidence type="ECO:0000313" key="8">
    <source>
        <dbReference type="Proteomes" id="UP000492821"/>
    </source>
</evidence>
<keyword evidence="8" id="KW-1185">Reference proteome</keyword>
<dbReference type="Gene3D" id="3.40.50.300">
    <property type="entry name" value="P-loop containing nucleotide triphosphate hydrolases"/>
    <property type="match status" value="1"/>
</dbReference>
<evidence type="ECO:0000256" key="4">
    <source>
        <dbReference type="ARBA" id="ARBA00022833"/>
    </source>
</evidence>
<dbReference type="InterPro" id="IPR027417">
    <property type="entry name" value="P-loop_NTPase"/>
</dbReference>
<dbReference type="Proteomes" id="UP000492821">
    <property type="component" value="Unassembled WGS sequence"/>
</dbReference>
<keyword evidence="5" id="KW-0342">GTP-binding</keyword>
<dbReference type="PRINTS" id="PR00449">
    <property type="entry name" value="RASTRNSFRMNG"/>
</dbReference>
<reference evidence="9" key="2">
    <citation type="submission" date="2020-10" db="UniProtKB">
        <authorList>
            <consortium name="WormBaseParasite"/>
        </authorList>
    </citation>
    <scope>IDENTIFICATION</scope>
</reference>
<dbReference type="InterPro" id="IPR018957">
    <property type="entry name" value="Znf_C3HC4_RING-type"/>
</dbReference>
<dbReference type="InterPro" id="IPR001841">
    <property type="entry name" value="Znf_RING"/>
</dbReference>
<name>A0A7E4V7G1_PANRE</name>
<dbReference type="SMART" id="SM00184">
    <property type="entry name" value="RING"/>
    <property type="match status" value="1"/>
</dbReference>
<dbReference type="GO" id="GO:0007165">
    <property type="term" value="P:signal transduction"/>
    <property type="evidence" value="ECO:0007669"/>
    <property type="project" value="InterPro"/>
</dbReference>
<dbReference type="GO" id="GO:0003924">
    <property type="term" value="F:GTPase activity"/>
    <property type="evidence" value="ECO:0007669"/>
    <property type="project" value="InterPro"/>
</dbReference>
<dbReference type="SMART" id="SM00174">
    <property type="entry name" value="RHO"/>
    <property type="match status" value="1"/>
</dbReference>
<evidence type="ECO:0000256" key="5">
    <source>
        <dbReference type="ARBA" id="ARBA00023134"/>
    </source>
</evidence>
<keyword evidence="1" id="KW-0479">Metal-binding</keyword>
<sequence length="357" mass="39641">MFTPYGGSELSRFTKMNAILPGHCPHCVHLFKEPVALPCGHSLCQGCCNELLALTNQSTPAMRRANRHMINMGVGISSRQRVLKRKSIEKESQNAVKIKVFLSPGCPVCQATPKFNAPIKNLALERLVSAWEQIKQQKVSSHHKHDLRNTPSPSPSSTSSSGFDEASNDGSQKDQQISTYSIRKFNIAVLGAVGVGKSRLARAQHLNKLFFGRINESSTDVNGDFINPISELHAKYMIDILDNNDIDGDILEADGIILAYSCTNHDSFVTAFKIYEEIMQRGLNNIPIILVATKCDIDLYRRAVMLNEAEKLARHIGCLHMEVSAKKNIGVDEVFTELVRQIDNRLDSTLQSQSLSH</sequence>
<proteinExistence type="predicted"/>
<dbReference type="SMART" id="SM00175">
    <property type="entry name" value="RAB"/>
    <property type="match status" value="1"/>
</dbReference>
<dbReference type="PROSITE" id="PS51419">
    <property type="entry name" value="RAB"/>
    <property type="match status" value="1"/>
</dbReference>
<reference evidence="8" key="1">
    <citation type="journal article" date="2013" name="Genetics">
        <title>The draft genome and transcriptome of Panagrellus redivivus are shaped by the harsh demands of a free-living lifestyle.</title>
        <authorList>
            <person name="Srinivasan J."/>
            <person name="Dillman A.R."/>
            <person name="Macchietto M.G."/>
            <person name="Heikkinen L."/>
            <person name="Lakso M."/>
            <person name="Fracchia K.M."/>
            <person name="Antoshechkin I."/>
            <person name="Mortazavi A."/>
            <person name="Wong G."/>
            <person name="Sternberg P.W."/>
        </authorList>
    </citation>
    <scope>NUCLEOTIDE SEQUENCE [LARGE SCALE GENOMIC DNA]</scope>
    <source>
        <strain evidence="8">MT8872</strain>
    </source>
</reference>
<dbReference type="AlphaFoldDB" id="A0A7E4V7G1"/>
<keyword evidence="3" id="KW-0863">Zinc-finger</keyword>
<dbReference type="Pfam" id="PF00071">
    <property type="entry name" value="Ras"/>
    <property type="match status" value="1"/>
</dbReference>
<dbReference type="WBParaSite" id="Pan_g17009.t1">
    <property type="protein sequence ID" value="Pan_g17009.t1"/>
    <property type="gene ID" value="Pan_g17009"/>
</dbReference>
<dbReference type="Gene3D" id="3.30.40.10">
    <property type="entry name" value="Zinc/RING finger domain, C3HC4 (zinc finger)"/>
    <property type="match status" value="1"/>
</dbReference>
<feature type="domain" description="RING-type" evidence="7">
    <location>
        <begin position="24"/>
        <end position="109"/>
    </location>
</feature>
<evidence type="ECO:0000259" key="7">
    <source>
        <dbReference type="SMART" id="SM00184"/>
    </source>
</evidence>
<dbReference type="PROSITE" id="PS51421">
    <property type="entry name" value="RAS"/>
    <property type="match status" value="1"/>
</dbReference>
<dbReference type="SUPFAM" id="SSF52540">
    <property type="entry name" value="P-loop containing nucleoside triphosphate hydrolases"/>
    <property type="match status" value="1"/>
</dbReference>
<organism evidence="8 9">
    <name type="scientific">Panagrellus redivivus</name>
    <name type="common">Microworm</name>
    <dbReference type="NCBI Taxonomy" id="6233"/>
    <lineage>
        <taxon>Eukaryota</taxon>
        <taxon>Metazoa</taxon>
        <taxon>Ecdysozoa</taxon>
        <taxon>Nematoda</taxon>
        <taxon>Chromadorea</taxon>
        <taxon>Rhabditida</taxon>
        <taxon>Tylenchina</taxon>
        <taxon>Panagrolaimomorpha</taxon>
        <taxon>Panagrolaimoidea</taxon>
        <taxon>Panagrolaimidae</taxon>
        <taxon>Panagrellus</taxon>
    </lineage>
</organism>
<keyword evidence="2" id="KW-0547">Nucleotide-binding</keyword>
<evidence type="ECO:0000313" key="9">
    <source>
        <dbReference type="WBParaSite" id="Pan_g17009.t1"/>
    </source>
</evidence>
<protein>
    <submittedName>
        <fullName evidence="9">RING-type domain-containing protein</fullName>
    </submittedName>
</protein>
<dbReference type="GO" id="GO:0016020">
    <property type="term" value="C:membrane"/>
    <property type="evidence" value="ECO:0007669"/>
    <property type="project" value="InterPro"/>
</dbReference>
<feature type="region of interest" description="Disordered" evidence="6">
    <location>
        <begin position="138"/>
        <end position="172"/>
    </location>
</feature>